<dbReference type="AlphaFoldDB" id="A0AAU9UFM6"/>
<feature type="domain" description="Reverse transcriptase" evidence="2">
    <location>
        <begin position="510"/>
        <end position="772"/>
    </location>
</feature>
<dbReference type="InterPro" id="IPR043502">
    <property type="entry name" value="DNA/RNA_pol_sf"/>
</dbReference>
<dbReference type="SUPFAM" id="SSF56219">
    <property type="entry name" value="DNase I-like"/>
    <property type="match status" value="1"/>
</dbReference>
<gene>
    <name evidence="3" type="ORF">EEDITHA_LOCUS13489</name>
</gene>
<evidence type="ECO:0000313" key="4">
    <source>
        <dbReference type="Proteomes" id="UP001153954"/>
    </source>
</evidence>
<dbReference type="Proteomes" id="UP001153954">
    <property type="component" value="Unassembled WGS sequence"/>
</dbReference>
<dbReference type="Gene3D" id="3.60.10.10">
    <property type="entry name" value="Endonuclease/exonuclease/phosphatase"/>
    <property type="match status" value="1"/>
</dbReference>
<sequence length="942" mass="107864">MIYNNDDSSDTFCSVTSSDETDSDGSFLSLPSLSDDLDAHFCDASKLFNLVHINAQSIPAHFPDLLTSFQNKNLHAILVSESWLKPCLPSTSFCLPGFRLIRNDRLDRAVGGVAIYLRSHIPFTVIDSSQHHNSPGAEHLFIEVLFSNTKLLLGVYYNPSLTIDYFMSFENLLEKFVPFYSHTIIMGDFNTCLLKKDSRTLRLTSIVQAADLHILPLSATHTFPNCLPSLLDLILVSSVSHVEKFGQCVASAFSYHDLLFLCYKLRPPKAKRKILMRRNFHGINFESLTNDVSNIDWSGVLNASSIDEKLNTFNFLLTQLYDKHAPIRPVRIKHLPAPWLTDEVKRLQKKKNIAKAKFKLDPNETSHEKYRIARNRCNRWCRDEHRRHIYKSVIEDNDTARVWNFLKSLGVGKQQQDINSQNLDLNLLNKHFSSSVTLDNITKLNTISQISASPTPDSPLFQFSQFTNSDVKKNILAVSSNSVGSDCISRQMVIPIIDYLVPIITNIFNFSISSGTFPSCWKDAVIIPLPKKPNSTSFSDLRPISILPFLSKVLERLTYNQLNLFLCRYNLLNPFQSGFRSGHSTTTALVKITDDIRMAKDKRRLTVLTLLDFSNAFNSVDFDILLAILNSLDISPIAIDWFHSYLHGRLQRVRLNDIFSDYVSINAGVPQGGVMSPLLFSIFINTISQYIFSPYHLYADDLQIYLHTNLAQLPSTINILNQELERINGWSKEFGLSVNPSKSQAIIIGSQQLISRIDWPNLTKITFAGIIIPYSEKVKNLGIIFDKFMSWDPQICEVSRKIFASIGSLRRLRNFLPIPTKIALAQSLLHPILDYADTCYLDLREDQLNKLERLQNLCIRFIFGLRKYDRVSEFRERLKWLPIRQRRNTHVLSLLYCILFNPILPSYLKERFQFLCDSHNRSLRSSENLTLKICSHSTTFYR</sequence>
<dbReference type="InterPro" id="IPR036691">
    <property type="entry name" value="Endo/exonu/phosph_ase_sf"/>
</dbReference>
<name>A0AAU9UFM6_EUPED</name>
<comment type="caution">
    <text evidence="3">The sequence shown here is derived from an EMBL/GenBank/DDBJ whole genome shotgun (WGS) entry which is preliminary data.</text>
</comment>
<dbReference type="InterPro" id="IPR005135">
    <property type="entry name" value="Endo/exonuclease/phosphatase"/>
</dbReference>
<dbReference type="EMBL" id="CAKOGL010000019">
    <property type="protein sequence ID" value="CAH2098371.1"/>
    <property type="molecule type" value="Genomic_DNA"/>
</dbReference>
<evidence type="ECO:0000256" key="1">
    <source>
        <dbReference type="SAM" id="MobiDB-lite"/>
    </source>
</evidence>
<keyword evidence="4" id="KW-1185">Reference proteome</keyword>
<protein>
    <recommendedName>
        <fullName evidence="2">Reverse transcriptase domain-containing protein</fullName>
    </recommendedName>
</protein>
<evidence type="ECO:0000259" key="2">
    <source>
        <dbReference type="PROSITE" id="PS50878"/>
    </source>
</evidence>
<proteinExistence type="predicted"/>
<dbReference type="GO" id="GO:0003824">
    <property type="term" value="F:catalytic activity"/>
    <property type="evidence" value="ECO:0007669"/>
    <property type="project" value="InterPro"/>
</dbReference>
<dbReference type="PANTHER" id="PTHR33332">
    <property type="entry name" value="REVERSE TRANSCRIPTASE DOMAIN-CONTAINING PROTEIN"/>
    <property type="match status" value="1"/>
</dbReference>
<feature type="region of interest" description="Disordered" evidence="1">
    <location>
        <begin position="1"/>
        <end position="23"/>
    </location>
</feature>
<evidence type="ECO:0000313" key="3">
    <source>
        <dbReference type="EMBL" id="CAH2098371.1"/>
    </source>
</evidence>
<reference evidence="3" key="1">
    <citation type="submission" date="2022-03" db="EMBL/GenBank/DDBJ databases">
        <authorList>
            <person name="Tunstrom K."/>
        </authorList>
    </citation>
    <scope>NUCLEOTIDE SEQUENCE</scope>
</reference>
<dbReference type="Pfam" id="PF00078">
    <property type="entry name" value="RVT_1"/>
    <property type="match status" value="1"/>
</dbReference>
<accession>A0AAU9UFM6</accession>
<organism evidence="3 4">
    <name type="scientific">Euphydryas editha</name>
    <name type="common">Edith's checkerspot</name>
    <dbReference type="NCBI Taxonomy" id="104508"/>
    <lineage>
        <taxon>Eukaryota</taxon>
        <taxon>Metazoa</taxon>
        <taxon>Ecdysozoa</taxon>
        <taxon>Arthropoda</taxon>
        <taxon>Hexapoda</taxon>
        <taxon>Insecta</taxon>
        <taxon>Pterygota</taxon>
        <taxon>Neoptera</taxon>
        <taxon>Endopterygota</taxon>
        <taxon>Lepidoptera</taxon>
        <taxon>Glossata</taxon>
        <taxon>Ditrysia</taxon>
        <taxon>Papilionoidea</taxon>
        <taxon>Nymphalidae</taxon>
        <taxon>Nymphalinae</taxon>
        <taxon>Euphydryas</taxon>
    </lineage>
</organism>
<dbReference type="CDD" id="cd01650">
    <property type="entry name" value="RT_nLTR_like"/>
    <property type="match status" value="1"/>
</dbReference>
<dbReference type="Pfam" id="PF03372">
    <property type="entry name" value="Exo_endo_phos"/>
    <property type="match status" value="1"/>
</dbReference>
<dbReference type="SUPFAM" id="SSF56672">
    <property type="entry name" value="DNA/RNA polymerases"/>
    <property type="match status" value="1"/>
</dbReference>
<dbReference type="InterPro" id="IPR000477">
    <property type="entry name" value="RT_dom"/>
</dbReference>
<dbReference type="GO" id="GO:0071897">
    <property type="term" value="P:DNA biosynthetic process"/>
    <property type="evidence" value="ECO:0007669"/>
    <property type="project" value="UniProtKB-ARBA"/>
</dbReference>
<dbReference type="PROSITE" id="PS50878">
    <property type="entry name" value="RT_POL"/>
    <property type="match status" value="1"/>
</dbReference>